<feature type="binding site" evidence="2">
    <location>
        <begin position="183"/>
        <end position="190"/>
    </location>
    <ligand>
        <name>ATP</name>
        <dbReference type="ChEBI" id="CHEBI:30616"/>
    </ligand>
</feature>
<comment type="caution">
    <text evidence="4">The sequence shown here is derived from an EMBL/GenBank/DDBJ whole genome shotgun (WGS) entry which is preliminary data.</text>
</comment>
<keyword evidence="2" id="KW-0067">ATP-binding</keyword>
<protein>
    <recommendedName>
        <fullName evidence="3">Fido domain-containing protein</fullName>
    </recommendedName>
</protein>
<evidence type="ECO:0000259" key="3">
    <source>
        <dbReference type="PROSITE" id="PS51459"/>
    </source>
</evidence>
<evidence type="ECO:0000313" key="5">
    <source>
        <dbReference type="Proteomes" id="UP000228996"/>
    </source>
</evidence>
<dbReference type="Gene3D" id="1.10.10.10">
    <property type="entry name" value="Winged helix-like DNA-binding domain superfamily/Winged helix DNA-binding domain"/>
    <property type="match status" value="1"/>
</dbReference>
<dbReference type="GO" id="GO:0005524">
    <property type="term" value="F:ATP binding"/>
    <property type="evidence" value="ECO:0007669"/>
    <property type="project" value="UniProtKB-KW"/>
</dbReference>
<evidence type="ECO:0000256" key="1">
    <source>
        <dbReference type="PIRSR" id="PIRSR640198-1"/>
    </source>
</evidence>
<feature type="active site" evidence="1">
    <location>
        <position position="179"/>
    </location>
</feature>
<gene>
    <name evidence="4" type="ORF">COT44_03115</name>
</gene>
<dbReference type="PROSITE" id="PS51459">
    <property type="entry name" value="FIDO"/>
    <property type="match status" value="1"/>
</dbReference>
<accession>A0A2M6XCK3</accession>
<dbReference type="Proteomes" id="UP000228996">
    <property type="component" value="Unassembled WGS sequence"/>
</dbReference>
<feature type="binding site" evidence="2">
    <location>
        <begin position="221"/>
        <end position="222"/>
    </location>
    <ligand>
        <name>ATP</name>
        <dbReference type="ChEBI" id="CHEBI:30616"/>
    </ligand>
</feature>
<dbReference type="InterPro" id="IPR003812">
    <property type="entry name" value="Fido"/>
</dbReference>
<dbReference type="PANTHER" id="PTHR13504">
    <property type="entry name" value="FIDO DOMAIN-CONTAINING PROTEIN DDB_G0283145"/>
    <property type="match status" value="1"/>
</dbReference>
<dbReference type="InterPro" id="IPR036597">
    <property type="entry name" value="Fido-like_dom_sf"/>
</dbReference>
<dbReference type="PANTHER" id="PTHR13504:SF38">
    <property type="entry name" value="FIDO DOMAIN-CONTAINING PROTEIN"/>
    <property type="match status" value="1"/>
</dbReference>
<dbReference type="Pfam" id="PF02661">
    <property type="entry name" value="Fic"/>
    <property type="match status" value="1"/>
</dbReference>
<organism evidence="4 5">
    <name type="scientific">Candidatus Shapirobacteria bacterium CG08_land_8_20_14_0_20_39_18</name>
    <dbReference type="NCBI Taxonomy" id="1974883"/>
    <lineage>
        <taxon>Bacteria</taxon>
        <taxon>Candidatus Shapironibacteriota</taxon>
    </lineage>
</organism>
<dbReference type="InterPro" id="IPR040198">
    <property type="entry name" value="Fido_containing"/>
</dbReference>
<name>A0A2M6XCK3_9BACT</name>
<sequence length="328" mass="38131">MLIPPKYILTPEISQLLSSIEASKQIIDSISIPLEIENNIKRRSTLKSSLFSARIEGNEFTMDNIQNAPSESQKKVEVYNILKALNFINEKVIKDLTLKDILTIHKIVMADLIDKQNQGKFRKNMEVIFNSAGIAIFMPPPPRQINSLVNRLIKYANNSRETFIPIRAVLVHYLFEKIHPFLDGSGRVGRILIQNNLAQGEYNFKGLLPLEEYLDNHRNEYYRCLEDPEKDVTGYVEFMLEAISDTALRIRDEIGKNQKNDFQDLLLPRRSEIYQIIKDHQSINFDMIRRRFMAVNARTLRYDLKKLQDAKLIRKRGITKGVYYEAVV</sequence>
<reference evidence="5" key="1">
    <citation type="submission" date="2017-09" db="EMBL/GenBank/DDBJ databases">
        <title>Depth-based differentiation of microbial function through sediment-hosted aquifers and enrichment of novel symbionts in the deep terrestrial subsurface.</title>
        <authorList>
            <person name="Probst A.J."/>
            <person name="Ladd B."/>
            <person name="Jarett J.K."/>
            <person name="Geller-Mcgrath D.E."/>
            <person name="Sieber C.M.K."/>
            <person name="Emerson J.B."/>
            <person name="Anantharaman K."/>
            <person name="Thomas B.C."/>
            <person name="Malmstrom R."/>
            <person name="Stieglmeier M."/>
            <person name="Klingl A."/>
            <person name="Woyke T."/>
            <person name="Ryan C.M."/>
            <person name="Banfield J.F."/>
        </authorList>
    </citation>
    <scope>NUCLEOTIDE SEQUENCE [LARGE SCALE GENOMIC DNA]</scope>
</reference>
<feature type="domain" description="Fido" evidence="3">
    <location>
        <begin position="96"/>
        <end position="241"/>
    </location>
</feature>
<keyword evidence="2" id="KW-0547">Nucleotide-binding</keyword>
<dbReference type="SUPFAM" id="SSF140931">
    <property type="entry name" value="Fic-like"/>
    <property type="match status" value="1"/>
</dbReference>
<evidence type="ECO:0000256" key="2">
    <source>
        <dbReference type="PIRSR" id="PIRSR640198-2"/>
    </source>
</evidence>
<dbReference type="InterPro" id="IPR036388">
    <property type="entry name" value="WH-like_DNA-bd_sf"/>
</dbReference>
<evidence type="ECO:0000313" key="4">
    <source>
        <dbReference type="EMBL" id="PIU03408.1"/>
    </source>
</evidence>
<dbReference type="AlphaFoldDB" id="A0A2M6XCK3"/>
<dbReference type="Gene3D" id="1.10.3290.10">
    <property type="entry name" value="Fido-like domain"/>
    <property type="match status" value="1"/>
</dbReference>
<proteinExistence type="predicted"/>
<dbReference type="EMBL" id="PEYO01000017">
    <property type="protein sequence ID" value="PIU03408.1"/>
    <property type="molecule type" value="Genomic_DNA"/>
</dbReference>